<organism evidence="4 5">
    <name type="scientific">Physocladia obscura</name>
    <dbReference type="NCBI Taxonomy" id="109957"/>
    <lineage>
        <taxon>Eukaryota</taxon>
        <taxon>Fungi</taxon>
        <taxon>Fungi incertae sedis</taxon>
        <taxon>Chytridiomycota</taxon>
        <taxon>Chytridiomycota incertae sedis</taxon>
        <taxon>Chytridiomycetes</taxon>
        <taxon>Chytridiales</taxon>
        <taxon>Chytriomycetaceae</taxon>
        <taxon>Physocladia</taxon>
    </lineage>
</organism>
<keyword evidence="2" id="KW-1133">Transmembrane helix</keyword>
<dbReference type="InterPro" id="IPR036020">
    <property type="entry name" value="WW_dom_sf"/>
</dbReference>
<evidence type="ECO:0000313" key="4">
    <source>
        <dbReference type="EMBL" id="KAJ3124514.1"/>
    </source>
</evidence>
<accession>A0AAD5T2Z9</accession>
<evidence type="ECO:0000256" key="1">
    <source>
        <dbReference type="SAM" id="MobiDB-lite"/>
    </source>
</evidence>
<dbReference type="AlphaFoldDB" id="A0AAD5T2Z9"/>
<name>A0AAD5T2Z9_9FUNG</name>
<evidence type="ECO:0000256" key="2">
    <source>
        <dbReference type="SAM" id="Phobius"/>
    </source>
</evidence>
<feature type="region of interest" description="Disordered" evidence="1">
    <location>
        <begin position="91"/>
        <end position="110"/>
    </location>
</feature>
<keyword evidence="2" id="KW-0812">Transmembrane</keyword>
<dbReference type="SUPFAM" id="SSF51045">
    <property type="entry name" value="WW domain"/>
    <property type="match status" value="1"/>
</dbReference>
<dbReference type="CDD" id="cd00201">
    <property type="entry name" value="WW"/>
    <property type="match status" value="1"/>
</dbReference>
<dbReference type="EMBL" id="JADGJH010000667">
    <property type="protein sequence ID" value="KAJ3124514.1"/>
    <property type="molecule type" value="Genomic_DNA"/>
</dbReference>
<protein>
    <recommendedName>
        <fullName evidence="3">WW domain-containing protein</fullName>
    </recommendedName>
</protein>
<evidence type="ECO:0000313" key="5">
    <source>
        <dbReference type="Proteomes" id="UP001211907"/>
    </source>
</evidence>
<feature type="transmembrane region" description="Helical" evidence="2">
    <location>
        <begin position="127"/>
        <end position="150"/>
    </location>
</feature>
<proteinExistence type="predicted"/>
<comment type="caution">
    <text evidence="4">The sequence shown here is derived from an EMBL/GenBank/DDBJ whole genome shotgun (WGS) entry which is preliminary data.</text>
</comment>
<reference evidence="4" key="1">
    <citation type="submission" date="2020-05" db="EMBL/GenBank/DDBJ databases">
        <title>Phylogenomic resolution of chytrid fungi.</title>
        <authorList>
            <person name="Stajich J.E."/>
            <person name="Amses K."/>
            <person name="Simmons R."/>
            <person name="Seto K."/>
            <person name="Myers J."/>
            <person name="Bonds A."/>
            <person name="Quandt C.A."/>
            <person name="Barry K."/>
            <person name="Liu P."/>
            <person name="Grigoriev I."/>
            <person name="Longcore J.E."/>
            <person name="James T.Y."/>
        </authorList>
    </citation>
    <scope>NUCLEOTIDE SEQUENCE</scope>
    <source>
        <strain evidence="4">JEL0513</strain>
    </source>
</reference>
<feature type="domain" description="WW" evidence="3">
    <location>
        <begin position="10"/>
        <end position="43"/>
    </location>
</feature>
<gene>
    <name evidence="4" type="ORF">HK100_011201</name>
</gene>
<evidence type="ECO:0000259" key="3">
    <source>
        <dbReference type="PROSITE" id="PS50020"/>
    </source>
</evidence>
<dbReference type="SMART" id="SM00456">
    <property type="entry name" value="WW"/>
    <property type="match status" value="1"/>
</dbReference>
<dbReference type="Proteomes" id="UP001211907">
    <property type="component" value="Unassembled WGS sequence"/>
</dbReference>
<dbReference type="InterPro" id="IPR001202">
    <property type="entry name" value="WW_dom"/>
</dbReference>
<dbReference type="Gene3D" id="2.20.70.10">
    <property type="match status" value="1"/>
</dbReference>
<keyword evidence="2" id="KW-0472">Membrane</keyword>
<sequence length="332" mass="36558">MQNARLQFQTKLPPGWKAEWNSERKCFYFIDPTGKCTWTDPRDPKKSTPTRYTGNVYSNDIWTMSRQPLTQNTAHYNMDMENLNSLGSNRATPNVSAARMQQSKNNRPQPQTRGKFYCGCFSTRRSCLLSCGIIWFFILTGIGAALFFLWPRYPTVKVGDPYLIDSISALQVIAGKEKSGDLTQIAVTMAVDISVYSPNYEDIFVNNLEFTGYLVDPSTNAAIKSAPASGVSNNINFKAKSTTDFTLQFTITDSLLGTVSSYESLVASDAFIHALDTDCKTASGTLTLTYSIELTLALISWTGFKPTTTGTVKIPCPATAVSLAKSLGFTST</sequence>
<keyword evidence="5" id="KW-1185">Reference proteome</keyword>
<dbReference type="PROSITE" id="PS50020">
    <property type="entry name" value="WW_DOMAIN_2"/>
    <property type="match status" value="1"/>
</dbReference>